<feature type="region of interest" description="Disordered" evidence="4">
    <location>
        <begin position="191"/>
        <end position="248"/>
    </location>
</feature>
<dbReference type="GO" id="GO:0030500">
    <property type="term" value="P:regulation of bone mineralization"/>
    <property type="evidence" value="ECO:0007669"/>
    <property type="project" value="TreeGrafter"/>
</dbReference>
<dbReference type="Proteomes" id="UP001318040">
    <property type="component" value="Chromosome 80"/>
</dbReference>
<dbReference type="RefSeq" id="XP_032837197.1">
    <property type="nucleotide sequence ID" value="XM_032981306.1"/>
</dbReference>
<sequence>MRHTVCCVVVLVVCSVCLGGAASEEQEPQNPLLTVQQIIEDPFPGLPFSPHLHTHEGCLQEPPPSVPAVDFPAGRPSAENLESVCRAGRGLNLRAGVRAPASGHGWLVRRLDSLRRLERALERCCERGHGQLRCAGKAWERSMDAFCAEEAMVKARQHRCCVEHAARVAPRYACFAAEAPDPAYSLRGAHAAKGSRGRHRGARDVGRAGKRGRCRGCGRRLRGGKDTARGPRALGVELTGHPGPLDRN</sequence>
<comment type="subcellular location">
    <subcellularLocation>
        <location evidence="1">Secreted</location>
    </subcellularLocation>
</comment>
<accession>A0AAJ7ULW3</accession>
<dbReference type="SUPFAM" id="SSF48552">
    <property type="entry name" value="Serum albumin-like"/>
    <property type="match status" value="1"/>
</dbReference>
<organism evidence="6 7">
    <name type="scientific">Petromyzon marinus</name>
    <name type="common">Sea lamprey</name>
    <dbReference type="NCBI Taxonomy" id="7757"/>
    <lineage>
        <taxon>Eukaryota</taxon>
        <taxon>Metazoa</taxon>
        <taxon>Chordata</taxon>
        <taxon>Craniata</taxon>
        <taxon>Vertebrata</taxon>
        <taxon>Cyclostomata</taxon>
        <taxon>Hyperoartia</taxon>
        <taxon>Petromyzontiformes</taxon>
        <taxon>Petromyzontidae</taxon>
        <taxon>Petromyzon</taxon>
    </lineage>
</organism>
<dbReference type="GO" id="GO:0005615">
    <property type="term" value="C:extracellular space"/>
    <property type="evidence" value="ECO:0007669"/>
    <property type="project" value="InterPro"/>
</dbReference>
<reference evidence="7" key="1">
    <citation type="submission" date="2025-08" db="UniProtKB">
        <authorList>
            <consortium name="RefSeq"/>
        </authorList>
    </citation>
    <scope>IDENTIFICATION</scope>
    <source>
        <tissue evidence="7">Sperm</tissue>
    </source>
</reference>
<evidence type="ECO:0000256" key="2">
    <source>
        <dbReference type="ARBA" id="ARBA00022525"/>
    </source>
</evidence>
<feature type="chain" id="PRO_5042545248" evidence="5">
    <location>
        <begin position="24"/>
        <end position="248"/>
    </location>
</feature>
<keyword evidence="2" id="KW-0964">Secreted</keyword>
<name>A0AAJ7ULW3_PETMA</name>
<dbReference type="CTD" id="1893"/>
<evidence type="ECO:0000256" key="5">
    <source>
        <dbReference type="SAM" id="SignalP"/>
    </source>
</evidence>
<proteinExistence type="predicted"/>
<dbReference type="InterPro" id="IPR020858">
    <property type="entry name" value="Serum_albumin-like"/>
</dbReference>
<evidence type="ECO:0000313" key="6">
    <source>
        <dbReference type="Proteomes" id="UP001318040"/>
    </source>
</evidence>
<dbReference type="InterPro" id="IPR008605">
    <property type="entry name" value="ECM1"/>
</dbReference>
<dbReference type="GO" id="GO:0007165">
    <property type="term" value="P:signal transduction"/>
    <property type="evidence" value="ECO:0007669"/>
    <property type="project" value="InterPro"/>
</dbReference>
<dbReference type="PANTHER" id="PTHR16776">
    <property type="entry name" value="EXTRACELLULAR MATRIX PROTEIN 1"/>
    <property type="match status" value="1"/>
</dbReference>
<dbReference type="Gene3D" id="1.10.246.10">
    <property type="match status" value="1"/>
</dbReference>
<keyword evidence="3" id="KW-0677">Repeat</keyword>
<keyword evidence="6" id="KW-1185">Reference proteome</keyword>
<dbReference type="AlphaFoldDB" id="A0AAJ7ULW3"/>
<dbReference type="KEGG" id="pmrn:116958588"/>
<evidence type="ECO:0000256" key="3">
    <source>
        <dbReference type="ARBA" id="ARBA00022737"/>
    </source>
</evidence>
<keyword evidence="5" id="KW-0732">Signal</keyword>
<evidence type="ECO:0000313" key="7">
    <source>
        <dbReference type="RefSeq" id="XP_032837197.1"/>
    </source>
</evidence>
<dbReference type="PANTHER" id="PTHR16776:SF3">
    <property type="entry name" value="EXTRACELLULAR MATRIX PROTEIN 1"/>
    <property type="match status" value="1"/>
</dbReference>
<feature type="signal peptide" evidence="5">
    <location>
        <begin position="1"/>
        <end position="23"/>
    </location>
</feature>
<feature type="compositionally biased region" description="Basic residues" evidence="4">
    <location>
        <begin position="208"/>
        <end position="222"/>
    </location>
</feature>
<gene>
    <name evidence="7" type="primary">ECM1</name>
</gene>
<dbReference type="Pfam" id="PF05782">
    <property type="entry name" value="ECM1"/>
    <property type="match status" value="1"/>
</dbReference>
<evidence type="ECO:0000256" key="4">
    <source>
        <dbReference type="SAM" id="MobiDB-lite"/>
    </source>
</evidence>
<protein>
    <submittedName>
        <fullName evidence="7">Extracellular matrix protein 1</fullName>
    </submittedName>
</protein>
<evidence type="ECO:0000256" key="1">
    <source>
        <dbReference type="ARBA" id="ARBA00004613"/>
    </source>
</evidence>